<dbReference type="SUPFAM" id="SSF144020">
    <property type="entry name" value="FdhE-like"/>
    <property type="match status" value="1"/>
</dbReference>
<dbReference type="InterPro" id="IPR024064">
    <property type="entry name" value="FdhE-like_sf"/>
</dbReference>
<evidence type="ECO:0000259" key="4">
    <source>
        <dbReference type="Pfam" id="PF24859"/>
    </source>
</evidence>
<sequence>MQRILQPGEIEALDSIHFPRVRLPQPSLLFQERAARLMQLADGNPIADYLRFAARIVQAQQHRARELSTPEALPQTQIDQANANGMPLLSTHGPLPQHWQHSLRAMIDELRSDNANTPAGLTPVLERLYSQDDEALNRLGRQILAGNIGRDELAMAPLVMAALQVEYAHIAAHLLEKTVPYAEPATVCPVCGSTPVASVLRIGGQAAGHRYLHCSLCCTEWHMVRVKCSHCESTKGINYQGMQTLEGKTDAAGREVQDQVVLAETCDQCHTYRKIANQEKDPYAEPLADDLASLMLDLLMGESDFARASDNPLLAIEKPLAV</sequence>
<organism evidence="6 7">
    <name type="scientific">Lampropedia aestuarii</name>
    <dbReference type="NCBI Taxonomy" id="2562762"/>
    <lineage>
        <taxon>Bacteria</taxon>
        <taxon>Pseudomonadati</taxon>
        <taxon>Pseudomonadota</taxon>
        <taxon>Betaproteobacteria</taxon>
        <taxon>Burkholderiales</taxon>
        <taxon>Comamonadaceae</taxon>
        <taxon>Lampropedia</taxon>
    </lineage>
</organism>
<evidence type="ECO:0000256" key="1">
    <source>
        <dbReference type="ARBA" id="ARBA00022490"/>
    </source>
</evidence>
<keyword evidence="7" id="KW-1185">Reference proteome</keyword>
<evidence type="ECO:0000313" key="6">
    <source>
        <dbReference type="EMBL" id="THJ34324.1"/>
    </source>
</evidence>
<feature type="domain" description="FdhE central" evidence="4">
    <location>
        <begin position="187"/>
        <end position="225"/>
    </location>
</feature>
<dbReference type="AlphaFoldDB" id="A0A4S5BNR6"/>
<name>A0A4S5BNR6_9BURK</name>
<comment type="function">
    <text evidence="2">Necessary for formate dehydrogenase activity.</text>
</comment>
<comment type="subcellular location">
    <subcellularLocation>
        <location evidence="2">Cytoplasm</location>
    </subcellularLocation>
</comment>
<dbReference type="GO" id="GO:0005829">
    <property type="term" value="C:cytosol"/>
    <property type="evidence" value="ECO:0007669"/>
    <property type="project" value="TreeGrafter"/>
</dbReference>
<dbReference type="HAMAP" id="MF_00611">
    <property type="entry name" value="FdeH"/>
    <property type="match status" value="1"/>
</dbReference>
<reference evidence="6 7" key="1">
    <citation type="submission" date="2019-04" db="EMBL/GenBank/DDBJ databases">
        <title>Lampropedia sp YIM MLB12 draf genome.</title>
        <authorList>
            <person name="Wang Y.-X."/>
        </authorList>
    </citation>
    <scope>NUCLEOTIDE SEQUENCE [LARGE SCALE GENOMIC DNA]</scope>
    <source>
        <strain evidence="6 7">YIM MLB12</strain>
    </source>
</reference>
<evidence type="ECO:0000256" key="2">
    <source>
        <dbReference type="HAMAP-Rule" id="MF_00611"/>
    </source>
</evidence>
<dbReference type="Pfam" id="PF24859">
    <property type="entry name" value="FdhE_central"/>
    <property type="match status" value="1"/>
</dbReference>
<dbReference type="GO" id="GO:0008199">
    <property type="term" value="F:ferric iron binding"/>
    <property type="evidence" value="ECO:0007669"/>
    <property type="project" value="TreeGrafter"/>
</dbReference>
<comment type="caution">
    <text evidence="6">The sequence shown here is derived from an EMBL/GenBank/DDBJ whole genome shotgun (WGS) entry which is preliminary data.</text>
</comment>
<protein>
    <recommendedName>
        <fullName evidence="2">Protein FdhE homolog</fullName>
    </recommendedName>
</protein>
<evidence type="ECO:0000259" key="3">
    <source>
        <dbReference type="Pfam" id="PF04216"/>
    </source>
</evidence>
<feature type="domain" description="FdhE N-terminal" evidence="3">
    <location>
        <begin position="18"/>
        <end position="182"/>
    </location>
</feature>
<gene>
    <name evidence="2 6" type="primary">fdhE</name>
    <name evidence="6" type="ORF">E8K88_07350</name>
</gene>
<dbReference type="GO" id="GO:0051604">
    <property type="term" value="P:protein maturation"/>
    <property type="evidence" value="ECO:0007669"/>
    <property type="project" value="TreeGrafter"/>
</dbReference>
<dbReference type="CDD" id="cd16341">
    <property type="entry name" value="FdhE"/>
    <property type="match status" value="1"/>
</dbReference>
<dbReference type="InterPro" id="IPR056796">
    <property type="entry name" value="FdhE_C"/>
</dbReference>
<dbReference type="InterPro" id="IPR056797">
    <property type="entry name" value="FdhE_central"/>
</dbReference>
<dbReference type="PANTHER" id="PTHR37689">
    <property type="entry name" value="PROTEIN FDHE"/>
    <property type="match status" value="1"/>
</dbReference>
<proteinExistence type="inferred from homology"/>
<dbReference type="PIRSF" id="PIRSF018296">
    <property type="entry name" value="Format_dh_formtn"/>
    <property type="match status" value="1"/>
</dbReference>
<keyword evidence="1 2" id="KW-0963">Cytoplasm</keyword>
<dbReference type="NCBIfam" id="TIGR01562">
    <property type="entry name" value="FdhE"/>
    <property type="match status" value="1"/>
</dbReference>
<feature type="domain" description="FdhE C-terminal" evidence="5">
    <location>
        <begin position="226"/>
        <end position="314"/>
    </location>
</feature>
<accession>A0A4S5BNR6</accession>
<evidence type="ECO:0000313" key="7">
    <source>
        <dbReference type="Proteomes" id="UP000306236"/>
    </source>
</evidence>
<dbReference type="PANTHER" id="PTHR37689:SF1">
    <property type="entry name" value="PROTEIN FDHE"/>
    <property type="match status" value="1"/>
</dbReference>
<dbReference type="Pfam" id="PF24860">
    <property type="entry name" value="FdhE_C"/>
    <property type="match status" value="1"/>
</dbReference>
<dbReference type="Gene3D" id="3.90.1670.10">
    <property type="entry name" value="FdhE-like domain"/>
    <property type="match status" value="1"/>
</dbReference>
<dbReference type="InterPro" id="IPR056774">
    <property type="entry name" value="FdhE_N"/>
</dbReference>
<dbReference type="OrthoDB" id="9794151at2"/>
<dbReference type="RefSeq" id="WP_136405999.1">
    <property type="nucleotide sequence ID" value="NZ_SSWX01000007.1"/>
</dbReference>
<dbReference type="Pfam" id="PF04216">
    <property type="entry name" value="FdhE_N"/>
    <property type="match status" value="1"/>
</dbReference>
<evidence type="ECO:0000259" key="5">
    <source>
        <dbReference type="Pfam" id="PF24860"/>
    </source>
</evidence>
<comment type="similarity">
    <text evidence="2">Belongs to the FdhE family.</text>
</comment>
<dbReference type="EMBL" id="SSWX01000007">
    <property type="protein sequence ID" value="THJ34324.1"/>
    <property type="molecule type" value="Genomic_DNA"/>
</dbReference>
<dbReference type="Proteomes" id="UP000306236">
    <property type="component" value="Unassembled WGS sequence"/>
</dbReference>
<dbReference type="InterPro" id="IPR006452">
    <property type="entry name" value="Formate_DH_accessory"/>
</dbReference>